<reference evidence="3" key="1">
    <citation type="journal article" date="2019" name="Int. J. Syst. Evol. Microbiol.">
        <title>The Global Catalogue of Microorganisms (GCM) 10K type strain sequencing project: providing services to taxonomists for standard genome sequencing and annotation.</title>
        <authorList>
            <consortium name="The Broad Institute Genomics Platform"/>
            <consortium name="The Broad Institute Genome Sequencing Center for Infectious Disease"/>
            <person name="Wu L."/>
            <person name="Ma J."/>
        </authorList>
    </citation>
    <scope>NUCLEOTIDE SEQUENCE [LARGE SCALE GENOMIC DNA]</scope>
    <source>
        <strain evidence="3">KCTC 42182</strain>
    </source>
</reference>
<organism evidence="2 3">
    <name type="scientific">Ferrovibrio xuzhouensis</name>
    <dbReference type="NCBI Taxonomy" id="1576914"/>
    <lineage>
        <taxon>Bacteria</taxon>
        <taxon>Pseudomonadati</taxon>
        <taxon>Pseudomonadota</taxon>
        <taxon>Alphaproteobacteria</taxon>
        <taxon>Rhodospirillales</taxon>
        <taxon>Rhodospirillaceae</taxon>
        <taxon>Ferrovibrio</taxon>
    </lineage>
</organism>
<comment type="caution">
    <text evidence="2">The sequence shown here is derived from an EMBL/GenBank/DDBJ whole genome shotgun (WGS) entry which is preliminary data.</text>
</comment>
<dbReference type="Pfam" id="PF01370">
    <property type="entry name" value="Epimerase"/>
    <property type="match status" value="1"/>
</dbReference>
<gene>
    <name evidence="2" type="ORF">ACFOOQ_02240</name>
</gene>
<dbReference type="PRINTS" id="PR01713">
    <property type="entry name" value="NUCEPIMERASE"/>
</dbReference>
<dbReference type="InterPro" id="IPR001509">
    <property type="entry name" value="Epimerase_deHydtase"/>
</dbReference>
<sequence length="328" mass="36264">MPSIQWRGLPVIVTGGAGFIGSNLVHRLVGLGAAVTVVDRMLAQYGANPFNLAEAEDRITLIEADIGAEGAIDAAVGQAAVIFNLAGQTSHMDSMQQPLEDLRLNQEANLRFLELVRRRNPQTRLVFSSTRQFYGPPRYLPVNEAHPIVPPDINGIHKFAAETYHLLYARIYGLRTTALRLTNVFGPRMRIRDAKQTFLGVWIRHVVQDTAFEVWGGEQRRDFTYVDDLIDALLLTAGSDATIGQAFNVGGCPPLTLLDLAELLVRGSGSGRYERKEFPAERKKIDIGDYYSDDTAFRAATGWQPATTLTDGLARTVSYYRGNAAHYL</sequence>
<dbReference type="EMBL" id="JBHRYJ010000001">
    <property type="protein sequence ID" value="MFC3674344.1"/>
    <property type="molecule type" value="Genomic_DNA"/>
</dbReference>
<dbReference type="PANTHER" id="PTHR43245:SF13">
    <property type="entry name" value="UDP-D-APIOSE_UDP-D-XYLOSE SYNTHASE 2"/>
    <property type="match status" value="1"/>
</dbReference>
<dbReference type="SUPFAM" id="SSF51735">
    <property type="entry name" value="NAD(P)-binding Rossmann-fold domains"/>
    <property type="match status" value="1"/>
</dbReference>
<evidence type="ECO:0000313" key="3">
    <source>
        <dbReference type="Proteomes" id="UP001595711"/>
    </source>
</evidence>
<keyword evidence="3" id="KW-1185">Reference proteome</keyword>
<dbReference type="InterPro" id="IPR036291">
    <property type="entry name" value="NAD(P)-bd_dom_sf"/>
</dbReference>
<dbReference type="Proteomes" id="UP001595711">
    <property type="component" value="Unassembled WGS sequence"/>
</dbReference>
<evidence type="ECO:0000313" key="2">
    <source>
        <dbReference type="EMBL" id="MFC3674344.1"/>
    </source>
</evidence>
<accession>A0ABV7VB13</accession>
<proteinExistence type="predicted"/>
<dbReference type="InterPro" id="IPR050177">
    <property type="entry name" value="Lipid_A_modif_metabolic_enz"/>
</dbReference>
<protein>
    <submittedName>
        <fullName evidence="2">NAD-dependent epimerase/dehydratase family protein</fullName>
    </submittedName>
</protein>
<evidence type="ECO:0000259" key="1">
    <source>
        <dbReference type="Pfam" id="PF01370"/>
    </source>
</evidence>
<feature type="domain" description="NAD-dependent epimerase/dehydratase" evidence="1">
    <location>
        <begin position="11"/>
        <end position="250"/>
    </location>
</feature>
<dbReference type="Gene3D" id="3.90.25.10">
    <property type="entry name" value="UDP-galactose 4-epimerase, domain 1"/>
    <property type="match status" value="1"/>
</dbReference>
<dbReference type="Gene3D" id="3.40.50.720">
    <property type="entry name" value="NAD(P)-binding Rossmann-like Domain"/>
    <property type="match status" value="1"/>
</dbReference>
<dbReference type="PANTHER" id="PTHR43245">
    <property type="entry name" value="BIFUNCTIONAL POLYMYXIN RESISTANCE PROTEIN ARNA"/>
    <property type="match status" value="1"/>
</dbReference>
<name>A0ABV7VB13_9PROT</name>
<dbReference type="RefSeq" id="WP_379721150.1">
    <property type="nucleotide sequence ID" value="NZ_JBHRYJ010000001.1"/>
</dbReference>